<keyword evidence="4 5" id="KW-0472">Membrane</keyword>
<evidence type="ECO:0000313" key="6">
    <source>
        <dbReference type="EMBL" id="MFC5568459.1"/>
    </source>
</evidence>
<dbReference type="Proteomes" id="UP001596036">
    <property type="component" value="Unassembled WGS sequence"/>
</dbReference>
<dbReference type="InterPro" id="IPR006603">
    <property type="entry name" value="PQ-loop_rpt"/>
</dbReference>
<dbReference type="Gene3D" id="1.20.1280.290">
    <property type="match status" value="1"/>
</dbReference>
<evidence type="ECO:0000256" key="1">
    <source>
        <dbReference type="ARBA" id="ARBA00004141"/>
    </source>
</evidence>
<evidence type="ECO:0000256" key="3">
    <source>
        <dbReference type="ARBA" id="ARBA00022989"/>
    </source>
</evidence>
<name>A0ABW0SID5_9GAMM</name>
<evidence type="ECO:0000256" key="2">
    <source>
        <dbReference type="ARBA" id="ARBA00022692"/>
    </source>
</evidence>
<comment type="caution">
    <text evidence="6">The sequence shown here is derived from an EMBL/GenBank/DDBJ whole genome shotgun (WGS) entry which is preliminary data.</text>
</comment>
<gene>
    <name evidence="6" type="ORF">ACFPN1_00055</name>
</gene>
<keyword evidence="2 5" id="KW-0812">Transmembrane</keyword>
<keyword evidence="7" id="KW-1185">Reference proteome</keyword>
<evidence type="ECO:0000256" key="4">
    <source>
        <dbReference type="ARBA" id="ARBA00023136"/>
    </source>
</evidence>
<proteinExistence type="predicted"/>
<keyword evidence="3 5" id="KW-1133">Transmembrane helix</keyword>
<dbReference type="InterPro" id="IPR047662">
    <property type="entry name" value="SemiSWEET"/>
</dbReference>
<dbReference type="NCBIfam" id="NF037968">
    <property type="entry name" value="SemiSWEET_2"/>
    <property type="match status" value="1"/>
</dbReference>
<accession>A0ABW0SID5</accession>
<dbReference type="Pfam" id="PF04193">
    <property type="entry name" value="PQ-loop"/>
    <property type="match status" value="1"/>
</dbReference>
<dbReference type="EMBL" id="JBHSNM010000001">
    <property type="protein sequence ID" value="MFC5568459.1"/>
    <property type="molecule type" value="Genomic_DNA"/>
</dbReference>
<evidence type="ECO:0000256" key="5">
    <source>
        <dbReference type="SAM" id="Phobius"/>
    </source>
</evidence>
<reference evidence="7" key="1">
    <citation type="journal article" date="2019" name="Int. J. Syst. Evol. Microbiol.">
        <title>The Global Catalogue of Microorganisms (GCM) 10K type strain sequencing project: providing services to taxonomists for standard genome sequencing and annotation.</title>
        <authorList>
            <consortium name="The Broad Institute Genomics Platform"/>
            <consortium name="The Broad Institute Genome Sequencing Center for Infectious Disease"/>
            <person name="Wu L."/>
            <person name="Ma J."/>
        </authorList>
    </citation>
    <scope>NUCLEOTIDE SEQUENCE [LARGE SCALE GENOMIC DNA]</scope>
    <source>
        <strain evidence="7">KACC 11407</strain>
    </source>
</reference>
<protein>
    <submittedName>
        <fullName evidence="6">SemiSWEET transporter</fullName>
    </submittedName>
</protein>
<organism evidence="6 7">
    <name type="scientific">Lysobacter yangpyeongensis</name>
    <dbReference type="NCBI Taxonomy" id="346182"/>
    <lineage>
        <taxon>Bacteria</taxon>
        <taxon>Pseudomonadati</taxon>
        <taxon>Pseudomonadota</taxon>
        <taxon>Gammaproteobacteria</taxon>
        <taxon>Lysobacterales</taxon>
        <taxon>Lysobacteraceae</taxon>
        <taxon>Lysobacter</taxon>
    </lineage>
</organism>
<feature type="transmembrane region" description="Helical" evidence="5">
    <location>
        <begin position="36"/>
        <end position="54"/>
    </location>
</feature>
<comment type="subcellular location">
    <subcellularLocation>
        <location evidence="1">Membrane</location>
        <topology evidence="1">Multi-pass membrane protein</topology>
    </subcellularLocation>
</comment>
<dbReference type="RefSeq" id="WP_386751917.1">
    <property type="nucleotide sequence ID" value="NZ_JBHSNM010000001.1"/>
</dbReference>
<feature type="transmembrane region" description="Helical" evidence="5">
    <location>
        <begin position="60"/>
        <end position="80"/>
    </location>
</feature>
<sequence length="85" mass="9191">MNLAGDGVGYAAAMLTTLAFVPQAVKTIRSKDTRGISLEMYVMFTVGVALWLAYGFVLMSWPMILCNAVTLALASTILVLKLRYG</sequence>
<evidence type="ECO:0000313" key="7">
    <source>
        <dbReference type="Proteomes" id="UP001596036"/>
    </source>
</evidence>